<dbReference type="InterPro" id="IPR025683">
    <property type="entry name" value="Protein_beta"/>
</dbReference>
<comment type="caution">
    <text evidence="1">The sequence shown here is derived from an EMBL/GenBank/DDBJ whole genome shotgun (WGS) entry which is preliminary data.</text>
</comment>
<accession>A0A7M3A1T9</accession>
<dbReference type="RefSeq" id="WP_071535077.1">
    <property type="nucleotide sequence ID" value="NZ_CAADOK010000091.1"/>
</dbReference>
<dbReference type="AlphaFoldDB" id="A0A7M3A1T9"/>
<dbReference type="EMBL" id="NSNE01000001">
    <property type="protein sequence ID" value="RPM23098.1"/>
    <property type="molecule type" value="Genomic_DNA"/>
</dbReference>
<evidence type="ECO:0000313" key="1">
    <source>
        <dbReference type="EMBL" id="RPM23098.1"/>
    </source>
</evidence>
<sequence>MPPIHPDHPPYIPIIKWQNAETKVLEAIEDDPGLVDRVWPCIEVRGVTHHDLLMSEVYHSWKGTVLVDYSDPTGRLSLHRMPVFESFLSVAGNKNYPIIPVIDSRDAAQLSSKMQQLLATFTSVVVRLRLDGLRVTQAQFDSTVEACKNLLLLGGSPRLMVDLGECPSTRLPRELEAFAAALRGLKELGFVTVHVASGAYPESLVDVTAMAECERHDWTLWKELNAMAPELLLGYSDYGILSPKWTEEILKKIAKKVVLRYTRDKDWLILKAAGKKKEDSINLSVILVTTYAADFRGADFSLGDRQMAIRADSKVPYREKKAGPLAHIVEAWIHHIAYVLKKQY</sequence>
<protein>
    <recommendedName>
        <fullName evidence="3">T4 beta protein</fullName>
    </recommendedName>
</protein>
<organism evidence="1 2">
    <name type="scientific">Pseudomonas aeruginosa</name>
    <dbReference type="NCBI Taxonomy" id="287"/>
    <lineage>
        <taxon>Bacteria</taxon>
        <taxon>Pseudomonadati</taxon>
        <taxon>Pseudomonadota</taxon>
        <taxon>Gammaproteobacteria</taxon>
        <taxon>Pseudomonadales</taxon>
        <taxon>Pseudomonadaceae</taxon>
        <taxon>Pseudomonas</taxon>
    </lineage>
</organism>
<reference evidence="1 2" key="2">
    <citation type="submission" date="2019-01" db="EMBL/GenBank/DDBJ databases">
        <title>The Pseudomonas aeruginosa pan-genome provides new insights on its population structure, horizontal gene transfer and pathogenicity.</title>
        <authorList>
            <person name="Freschi L."/>
            <person name="Vincent A.T."/>
            <person name="Jeukens J."/>
            <person name="Emond-Rheault J.-G."/>
            <person name="Kukavica-Ibrulj I."/>
            <person name="Dupont M.-J."/>
            <person name="Charette S.J."/>
            <person name="Boyle B."/>
            <person name="Levesque R.C."/>
        </authorList>
    </citation>
    <scope>NUCLEOTIDE SEQUENCE [LARGE SCALE GENOMIC DNA]</scope>
    <source>
        <strain evidence="1 2">PA-W36</strain>
    </source>
</reference>
<proteinExistence type="predicted"/>
<dbReference type="Proteomes" id="UP000284767">
    <property type="component" value="Unassembled WGS sequence"/>
</dbReference>
<evidence type="ECO:0000313" key="2">
    <source>
        <dbReference type="Proteomes" id="UP000284767"/>
    </source>
</evidence>
<name>A0A7M3A1T9_PSEAI</name>
<evidence type="ECO:0008006" key="3">
    <source>
        <dbReference type="Google" id="ProtNLM"/>
    </source>
</evidence>
<gene>
    <name evidence="1" type="ORF">IPC1295_00930</name>
</gene>
<reference evidence="1 2" key="1">
    <citation type="submission" date="2017-08" db="EMBL/GenBank/DDBJ databases">
        <authorList>
            <person name="Feschi L."/>
            <person name="Jeukens J."/>
            <person name="Emond-Rheault J.-G."/>
            <person name="Kukavica-Ibrulj I."/>
            <person name="Boyle B."/>
            <person name="Levesque R.C."/>
        </authorList>
    </citation>
    <scope>NUCLEOTIDE SEQUENCE [LARGE SCALE GENOMIC DNA]</scope>
    <source>
        <strain evidence="1 2">PA-W36</strain>
    </source>
</reference>
<dbReference type="Pfam" id="PF14350">
    <property type="entry name" value="Beta_protein"/>
    <property type="match status" value="1"/>
</dbReference>